<dbReference type="SUPFAM" id="SSF53383">
    <property type="entry name" value="PLP-dependent transferases"/>
    <property type="match status" value="1"/>
</dbReference>
<evidence type="ECO:0000313" key="3">
    <source>
        <dbReference type="EMBL" id="KAF5193548.1"/>
    </source>
</evidence>
<sequence length="93" mass="10003">MVAPAGPMYQAGTVSRNPLAMTAAGIQTLTRLQEPGTYEYLHKITGELIKGILDAGKKARHEVCGGYISGMYGCFFAEGPIYNFDDAKKNDTA</sequence>
<dbReference type="PANTHER" id="PTHR43713">
    <property type="entry name" value="GLUTAMATE-1-SEMIALDEHYDE 2,1-AMINOMUTASE"/>
    <property type="match status" value="1"/>
</dbReference>
<accession>A0A7J6W9N6</accession>
<dbReference type="InterPro" id="IPR015421">
    <property type="entry name" value="PyrdxlP-dep_Trfase_major"/>
</dbReference>
<dbReference type="InterPro" id="IPR015422">
    <property type="entry name" value="PyrdxlP-dep_Trfase_small"/>
</dbReference>
<dbReference type="Gene3D" id="3.90.1150.10">
    <property type="entry name" value="Aspartate Aminotransferase, domain 1"/>
    <property type="match status" value="1"/>
</dbReference>
<proteinExistence type="predicted"/>
<gene>
    <name evidence="3" type="ORF">FRX31_016866</name>
</gene>
<evidence type="ECO:0000256" key="2">
    <source>
        <dbReference type="ARBA" id="ARBA00001933"/>
    </source>
</evidence>
<dbReference type="EMBL" id="JABWDY010019910">
    <property type="protein sequence ID" value="KAF5193548.1"/>
    <property type="molecule type" value="Genomic_DNA"/>
</dbReference>
<dbReference type="GO" id="GO:0009507">
    <property type="term" value="C:chloroplast"/>
    <property type="evidence" value="ECO:0007669"/>
    <property type="project" value="TreeGrafter"/>
</dbReference>
<dbReference type="InterPro" id="IPR015424">
    <property type="entry name" value="PyrdxlP-dep_Trfase"/>
</dbReference>
<dbReference type="AlphaFoldDB" id="A0A7J6W9N6"/>
<comment type="cofactor">
    <cofactor evidence="2">
        <name>pyridoxal 5'-phosphate</name>
        <dbReference type="ChEBI" id="CHEBI:597326"/>
    </cofactor>
</comment>
<comment type="catalytic activity">
    <reaction evidence="1">
        <text>(S)-4-amino-5-oxopentanoate = 5-aminolevulinate</text>
        <dbReference type="Rhea" id="RHEA:14265"/>
        <dbReference type="ChEBI" id="CHEBI:57501"/>
        <dbReference type="ChEBI" id="CHEBI:356416"/>
        <dbReference type="EC" id="5.4.3.8"/>
    </reaction>
</comment>
<protein>
    <submittedName>
        <fullName evidence="3">Glutamate-1-semialdehyde 2,1-aminomutase</fullName>
    </submittedName>
</protein>
<evidence type="ECO:0000313" key="4">
    <source>
        <dbReference type="Proteomes" id="UP000554482"/>
    </source>
</evidence>
<dbReference type="Gene3D" id="3.40.640.10">
    <property type="entry name" value="Type I PLP-dependent aspartate aminotransferase-like (Major domain)"/>
    <property type="match status" value="1"/>
</dbReference>
<name>A0A7J6W9N6_THATH</name>
<dbReference type="Proteomes" id="UP000554482">
    <property type="component" value="Unassembled WGS sequence"/>
</dbReference>
<reference evidence="3 4" key="1">
    <citation type="submission" date="2020-06" db="EMBL/GenBank/DDBJ databases">
        <title>Transcriptomic and genomic resources for Thalictrum thalictroides and T. hernandezii: Facilitating candidate gene discovery in an emerging model plant lineage.</title>
        <authorList>
            <person name="Arias T."/>
            <person name="Riano-Pachon D.M."/>
            <person name="Di Stilio V.S."/>
        </authorList>
    </citation>
    <scope>NUCLEOTIDE SEQUENCE [LARGE SCALE GENOMIC DNA]</scope>
    <source>
        <strain evidence="4">cv. WT478/WT964</strain>
        <tissue evidence="3">Leaves</tissue>
    </source>
</reference>
<dbReference type="GO" id="GO:0042286">
    <property type="term" value="F:glutamate-1-semialdehyde 2,1-aminomutase activity"/>
    <property type="evidence" value="ECO:0007669"/>
    <property type="project" value="UniProtKB-EC"/>
</dbReference>
<keyword evidence="4" id="KW-1185">Reference proteome</keyword>
<dbReference type="PANTHER" id="PTHR43713:SF3">
    <property type="entry name" value="GLUTAMATE-1-SEMIALDEHYDE 2,1-AMINOMUTASE 1, CHLOROPLASTIC-RELATED"/>
    <property type="match status" value="1"/>
</dbReference>
<comment type="caution">
    <text evidence="3">The sequence shown here is derived from an EMBL/GenBank/DDBJ whole genome shotgun (WGS) entry which is preliminary data.</text>
</comment>
<organism evidence="3 4">
    <name type="scientific">Thalictrum thalictroides</name>
    <name type="common">Rue-anemone</name>
    <name type="synonym">Anemone thalictroides</name>
    <dbReference type="NCBI Taxonomy" id="46969"/>
    <lineage>
        <taxon>Eukaryota</taxon>
        <taxon>Viridiplantae</taxon>
        <taxon>Streptophyta</taxon>
        <taxon>Embryophyta</taxon>
        <taxon>Tracheophyta</taxon>
        <taxon>Spermatophyta</taxon>
        <taxon>Magnoliopsida</taxon>
        <taxon>Ranunculales</taxon>
        <taxon>Ranunculaceae</taxon>
        <taxon>Thalictroideae</taxon>
        <taxon>Thalictrum</taxon>
    </lineage>
</organism>
<evidence type="ECO:0000256" key="1">
    <source>
        <dbReference type="ARBA" id="ARBA00001579"/>
    </source>
</evidence>
<dbReference type="OrthoDB" id="425114at2759"/>